<feature type="transmembrane region" description="Helical" evidence="8">
    <location>
        <begin position="226"/>
        <end position="243"/>
    </location>
</feature>
<evidence type="ECO:0000256" key="3">
    <source>
        <dbReference type="ARBA" id="ARBA00022475"/>
    </source>
</evidence>
<keyword evidence="4 8" id="KW-0812">Transmembrane</keyword>
<evidence type="ECO:0000256" key="4">
    <source>
        <dbReference type="ARBA" id="ARBA00022692"/>
    </source>
</evidence>
<dbReference type="InterPro" id="IPR036259">
    <property type="entry name" value="MFS_trans_sf"/>
</dbReference>
<evidence type="ECO:0000256" key="8">
    <source>
        <dbReference type="SAM" id="Phobius"/>
    </source>
</evidence>
<proteinExistence type="predicted"/>
<feature type="region of interest" description="Disordered" evidence="7">
    <location>
        <begin position="1"/>
        <end position="29"/>
    </location>
</feature>
<evidence type="ECO:0000313" key="11">
    <source>
        <dbReference type="Proteomes" id="UP001067235"/>
    </source>
</evidence>
<sequence>MTSSPFDAPVSTEPAQLDPDLDTPNHQDNPNHRRRWLVLTIVALAQLMVVLDATIVSIALPDAQAELGIGDGDRAWVVTSYALAFGALLLLGGRIADYWGRKRSFLVGMVGFAVMSGIGGIAQNGIELFIARAGQGVFAALVAPAALAILTTTFTRSAERAKAFAVYGAISGGGAAIGLLLGGALTQYVDWRWCLLVNIPIAALAIAAAVPVIVETKAHGDTSYDLPGALLVAIGLGSLVYGFTRAEHGWLEPDTLGFIIGGLAVLTVFVLVEHRSANPLLPLSVPWDRNRGAALIGITLAGVAIIGSTLYLAIYLQAILEFSPMMAGVACLPITVFIVLASGLAARLTVTVGARIPLAIGPVVAAAGLLLLAQIDVDSSYWTGVFPGLAVFGFGMGLLMVPMQNVALIGVPNHDAGAASALSSATLQVGGALGTALLTTVYTSAKGDSLSTNPITEGPTAFIAAEVAGYTTAFAWAAGLLILATPVVLILVRVKKDELQSTTAAHMG</sequence>
<evidence type="ECO:0000256" key="1">
    <source>
        <dbReference type="ARBA" id="ARBA00004651"/>
    </source>
</evidence>
<feature type="transmembrane region" description="Helical" evidence="8">
    <location>
        <begin position="36"/>
        <end position="60"/>
    </location>
</feature>
<evidence type="ECO:0000256" key="2">
    <source>
        <dbReference type="ARBA" id="ARBA00022448"/>
    </source>
</evidence>
<feature type="transmembrane region" description="Helical" evidence="8">
    <location>
        <begin position="421"/>
        <end position="442"/>
    </location>
</feature>
<dbReference type="EMBL" id="JAPWIE010000006">
    <property type="protein sequence ID" value="MCZ4552581.1"/>
    <property type="molecule type" value="Genomic_DNA"/>
</dbReference>
<dbReference type="InterPro" id="IPR005829">
    <property type="entry name" value="Sugar_transporter_CS"/>
</dbReference>
<dbReference type="PANTHER" id="PTHR42718">
    <property type="entry name" value="MAJOR FACILITATOR SUPERFAMILY MULTIDRUG TRANSPORTER MFSC"/>
    <property type="match status" value="1"/>
</dbReference>
<feature type="transmembrane region" description="Helical" evidence="8">
    <location>
        <begin position="195"/>
        <end position="214"/>
    </location>
</feature>
<dbReference type="InterPro" id="IPR020846">
    <property type="entry name" value="MFS_dom"/>
</dbReference>
<evidence type="ECO:0000256" key="7">
    <source>
        <dbReference type="SAM" id="MobiDB-lite"/>
    </source>
</evidence>
<dbReference type="Gene3D" id="1.20.1250.20">
    <property type="entry name" value="MFS general substrate transporter like domains"/>
    <property type="match status" value="1"/>
</dbReference>
<dbReference type="PROSITE" id="PS50850">
    <property type="entry name" value="MFS"/>
    <property type="match status" value="1"/>
</dbReference>
<dbReference type="InterPro" id="IPR011701">
    <property type="entry name" value="MFS"/>
</dbReference>
<feature type="transmembrane region" description="Helical" evidence="8">
    <location>
        <begin position="129"/>
        <end position="152"/>
    </location>
</feature>
<reference evidence="10" key="1">
    <citation type="submission" date="2022-12" db="EMBL/GenBank/DDBJ databases">
        <authorList>
            <person name="Krivoruchko A.V."/>
            <person name="Elkin A."/>
        </authorList>
    </citation>
    <scope>NUCLEOTIDE SEQUENCE</scope>
    <source>
        <strain evidence="10">IEGM 1388</strain>
    </source>
</reference>
<keyword evidence="3" id="KW-1003">Cell membrane</keyword>
<feature type="transmembrane region" description="Helical" evidence="8">
    <location>
        <begin position="255"/>
        <end position="272"/>
    </location>
</feature>
<organism evidence="10 11">
    <name type="scientific">Gordonia rubripertincta</name>
    <name type="common">Rhodococcus corallinus</name>
    <dbReference type="NCBI Taxonomy" id="36822"/>
    <lineage>
        <taxon>Bacteria</taxon>
        <taxon>Bacillati</taxon>
        <taxon>Actinomycetota</taxon>
        <taxon>Actinomycetes</taxon>
        <taxon>Mycobacteriales</taxon>
        <taxon>Gordoniaceae</taxon>
        <taxon>Gordonia</taxon>
    </lineage>
</organism>
<feature type="transmembrane region" description="Helical" evidence="8">
    <location>
        <begin position="105"/>
        <end position="123"/>
    </location>
</feature>
<evidence type="ECO:0000313" key="10">
    <source>
        <dbReference type="EMBL" id="MCZ4552581.1"/>
    </source>
</evidence>
<feature type="transmembrane region" description="Helical" evidence="8">
    <location>
        <begin position="322"/>
        <end position="344"/>
    </location>
</feature>
<dbReference type="PANTHER" id="PTHR42718:SF46">
    <property type="entry name" value="BLR6921 PROTEIN"/>
    <property type="match status" value="1"/>
</dbReference>
<feature type="transmembrane region" description="Helical" evidence="8">
    <location>
        <begin position="381"/>
        <end position="401"/>
    </location>
</feature>
<comment type="caution">
    <text evidence="10">The sequence shown here is derived from an EMBL/GenBank/DDBJ whole genome shotgun (WGS) entry which is preliminary data.</text>
</comment>
<dbReference type="CDD" id="cd17321">
    <property type="entry name" value="MFS_MMR_MDR_like"/>
    <property type="match status" value="1"/>
</dbReference>
<evidence type="ECO:0000256" key="5">
    <source>
        <dbReference type="ARBA" id="ARBA00022989"/>
    </source>
</evidence>
<dbReference type="RefSeq" id="WP_301573260.1">
    <property type="nucleotide sequence ID" value="NZ_JAPWIE010000006.1"/>
</dbReference>
<accession>A0ABT4N2Q5</accession>
<evidence type="ECO:0000256" key="6">
    <source>
        <dbReference type="ARBA" id="ARBA00023136"/>
    </source>
</evidence>
<feature type="domain" description="Major facilitator superfamily (MFS) profile" evidence="9">
    <location>
        <begin position="38"/>
        <end position="496"/>
    </location>
</feature>
<comment type="subcellular location">
    <subcellularLocation>
        <location evidence="1">Cell membrane</location>
        <topology evidence="1">Multi-pass membrane protein</topology>
    </subcellularLocation>
</comment>
<evidence type="ECO:0000259" key="9">
    <source>
        <dbReference type="PROSITE" id="PS50850"/>
    </source>
</evidence>
<keyword evidence="2" id="KW-0813">Transport</keyword>
<dbReference type="Pfam" id="PF07690">
    <property type="entry name" value="MFS_1"/>
    <property type="match status" value="1"/>
</dbReference>
<feature type="transmembrane region" description="Helical" evidence="8">
    <location>
        <begin position="293"/>
        <end position="316"/>
    </location>
</feature>
<feature type="transmembrane region" description="Helical" evidence="8">
    <location>
        <begin position="75"/>
        <end position="93"/>
    </location>
</feature>
<name>A0ABT4N2Q5_GORRU</name>
<feature type="transmembrane region" description="Helical" evidence="8">
    <location>
        <begin position="164"/>
        <end position="189"/>
    </location>
</feature>
<dbReference type="Proteomes" id="UP001067235">
    <property type="component" value="Unassembled WGS sequence"/>
</dbReference>
<dbReference type="NCBIfam" id="TIGR00711">
    <property type="entry name" value="efflux_EmrB"/>
    <property type="match status" value="1"/>
</dbReference>
<keyword evidence="5 8" id="KW-1133">Transmembrane helix</keyword>
<protein>
    <submittedName>
        <fullName evidence="10">MFS transporter</fullName>
    </submittedName>
</protein>
<dbReference type="SUPFAM" id="SSF103473">
    <property type="entry name" value="MFS general substrate transporter"/>
    <property type="match status" value="1"/>
</dbReference>
<dbReference type="PROSITE" id="PS00216">
    <property type="entry name" value="SUGAR_TRANSPORT_1"/>
    <property type="match status" value="1"/>
</dbReference>
<keyword evidence="6 8" id="KW-0472">Membrane</keyword>
<gene>
    <name evidence="10" type="ORF">O4213_21505</name>
</gene>
<feature type="transmembrane region" description="Helical" evidence="8">
    <location>
        <begin position="473"/>
        <end position="492"/>
    </location>
</feature>
<dbReference type="InterPro" id="IPR004638">
    <property type="entry name" value="EmrB-like"/>
</dbReference>
<keyword evidence="11" id="KW-1185">Reference proteome</keyword>
<feature type="transmembrane region" description="Helical" evidence="8">
    <location>
        <begin position="356"/>
        <end position="375"/>
    </location>
</feature>
<dbReference type="Gene3D" id="1.20.1720.10">
    <property type="entry name" value="Multidrug resistance protein D"/>
    <property type="match status" value="1"/>
</dbReference>